<organism evidence="1 2">
    <name type="scientific">Bacillus phage vB_BboS-125</name>
    <dbReference type="NCBI Taxonomy" id="2419618"/>
    <lineage>
        <taxon>Viruses</taxon>
        <taxon>Duplodnaviria</taxon>
        <taxon>Heunggongvirae</taxon>
        <taxon>Uroviricota</taxon>
        <taxon>Caudoviricetes</taxon>
        <taxon>Elmenteitavirus</taxon>
        <taxon>Elmenteitavirus ev125</taxon>
    </lineage>
</organism>
<keyword evidence="2" id="KW-1185">Reference proteome</keyword>
<name>A0A3G3BW92_9CAUD</name>
<evidence type="ECO:0000313" key="1">
    <source>
        <dbReference type="EMBL" id="AYP68376.1"/>
    </source>
</evidence>
<dbReference type="Proteomes" id="UP000275028">
    <property type="component" value="Segment"/>
</dbReference>
<protein>
    <submittedName>
        <fullName evidence="1">Uncharacterized protein</fullName>
    </submittedName>
</protein>
<dbReference type="EMBL" id="MH884509">
    <property type="protein sequence ID" value="AYP68376.1"/>
    <property type="molecule type" value="Genomic_DNA"/>
</dbReference>
<accession>A0A3G3BW92</accession>
<reference evidence="1 2" key="1">
    <citation type="submission" date="2018-09" db="EMBL/GenBank/DDBJ databases">
        <title>Comparative Genomic Analysis of Eight Novel Haloalkaliphilic Bacteriophages from Lake Elmenteita, Kenya.</title>
        <authorList>
            <person name="Akhwale J.K."/>
        </authorList>
    </citation>
    <scope>NUCLEOTIDE SEQUENCE [LARGE SCALE GENOMIC DNA]</scope>
</reference>
<proteinExistence type="predicted"/>
<sequence>MAITNTGHNKQVQFLHDLLSHARVTVGGQVFDNVPFFEIKREGSDVVTVHVYLDDRYSGTVSRIQLIDKDGAVFDDQPESVSKPTINGLLAVFKYTLRRV</sequence>
<evidence type="ECO:0000313" key="2">
    <source>
        <dbReference type="Proteomes" id="UP000275028"/>
    </source>
</evidence>
<gene>
    <name evidence="1" type="ORF">BboS125_00006</name>
</gene>